<dbReference type="RefSeq" id="WP_076996350.1">
    <property type="nucleotide sequence ID" value="NZ_MSPR01000013.1"/>
</dbReference>
<reference evidence="5 6" key="1">
    <citation type="submission" date="2016-12" db="EMBL/GenBank/DDBJ databases">
        <authorList>
            <person name="Gulvik C.A."/>
        </authorList>
    </citation>
    <scope>NUCLEOTIDE SEQUENCE [LARGE SCALE GENOMIC DNA]</scope>
    <source>
        <strain evidence="4 6">12-5202</strain>
        <strain evidence="3 5">12-5291</strain>
    </source>
</reference>
<evidence type="ECO:0000313" key="5">
    <source>
        <dbReference type="Proteomes" id="UP000188600"/>
    </source>
</evidence>
<dbReference type="Proteomes" id="UP000188600">
    <property type="component" value="Unassembled WGS sequence"/>
</dbReference>
<evidence type="ECO:0000313" key="6">
    <source>
        <dbReference type="Proteomes" id="UP000188946"/>
    </source>
</evidence>
<comment type="caution">
    <text evidence="3">The sequence shown here is derived from an EMBL/GenBank/DDBJ whole genome shotgun (WGS) entry which is preliminary data.</text>
</comment>
<feature type="chain" id="PRO_5044220578" description="Amylase-binding protein" evidence="2">
    <location>
        <begin position="28"/>
        <end position="270"/>
    </location>
</feature>
<dbReference type="EMBL" id="MSPR01000013">
    <property type="protein sequence ID" value="ONK27992.1"/>
    <property type="molecule type" value="Genomic_DNA"/>
</dbReference>
<sequence>MKKVLYTTLAGVALLSAAAPLATTVSAYDNVTQGVANAGKVGSKEYAAALGELQVLENHFTQAGQNKVGAEISLVRARAALAAAEADYQAKVTAAQSALDNVRAERANAMAIATSATGGPSFTYNGTPVVFTGEVTSARVQTVEATFNPAEIAAEAALDAAKADTGAVDAAKANVETEEKGLAAETAAYNDARAAYEAQFAKVEALYNAFRENDPAGAADVDAPKKAEEPSSTQNSTGTVSDNGKAAHKSVKAADTATGEKALPKTGAVK</sequence>
<dbReference type="EMBL" id="MSPT01000014">
    <property type="protein sequence ID" value="ONK26587.1"/>
    <property type="molecule type" value="Genomic_DNA"/>
</dbReference>
<gene>
    <name evidence="4" type="ORF">BVE84_07015</name>
    <name evidence="3" type="ORF">BVE86_06835</name>
</gene>
<feature type="region of interest" description="Disordered" evidence="1">
    <location>
        <begin position="217"/>
        <end position="270"/>
    </location>
</feature>
<dbReference type="Proteomes" id="UP000188946">
    <property type="component" value="Unassembled WGS sequence"/>
</dbReference>
<evidence type="ECO:0008006" key="7">
    <source>
        <dbReference type="Google" id="ProtNLM"/>
    </source>
</evidence>
<evidence type="ECO:0000313" key="3">
    <source>
        <dbReference type="EMBL" id="ONK26587.1"/>
    </source>
</evidence>
<feature type="signal peptide" evidence="2">
    <location>
        <begin position="1"/>
        <end position="27"/>
    </location>
</feature>
<proteinExistence type="predicted"/>
<protein>
    <recommendedName>
        <fullName evidence="7">Amylase-binding protein</fullName>
    </recommendedName>
</protein>
<feature type="compositionally biased region" description="Polar residues" evidence="1">
    <location>
        <begin position="230"/>
        <end position="242"/>
    </location>
</feature>
<evidence type="ECO:0000313" key="4">
    <source>
        <dbReference type="EMBL" id="ONK27992.1"/>
    </source>
</evidence>
<dbReference type="AlphaFoldDB" id="A0AB36JL84"/>
<evidence type="ECO:0000256" key="2">
    <source>
        <dbReference type="SAM" id="SignalP"/>
    </source>
</evidence>
<keyword evidence="2" id="KW-0732">Signal</keyword>
<evidence type="ECO:0000256" key="1">
    <source>
        <dbReference type="SAM" id="MobiDB-lite"/>
    </source>
</evidence>
<accession>A0AB36JL84</accession>
<keyword evidence="6" id="KW-1185">Reference proteome</keyword>
<organism evidence="3 5">
    <name type="scientific">Streptococcus azizii</name>
    <dbReference type="NCBI Taxonomy" id="1579424"/>
    <lineage>
        <taxon>Bacteria</taxon>
        <taxon>Bacillati</taxon>
        <taxon>Bacillota</taxon>
        <taxon>Bacilli</taxon>
        <taxon>Lactobacillales</taxon>
        <taxon>Streptococcaceae</taxon>
        <taxon>Streptococcus</taxon>
    </lineage>
</organism>
<name>A0AB36JL84_9STRE</name>